<dbReference type="SUPFAM" id="SSF50475">
    <property type="entry name" value="FMN-binding split barrel"/>
    <property type="match status" value="1"/>
</dbReference>
<dbReference type="Gene3D" id="2.30.110.10">
    <property type="entry name" value="Electron Transport, Fmn-binding Protein, Chain A"/>
    <property type="match status" value="2"/>
</dbReference>
<organism evidence="1 2">
    <name type="scientific">Flaviramulus aquimarinus</name>
    <dbReference type="NCBI Taxonomy" id="1170456"/>
    <lineage>
        <taxon>Bacteria</taxon>
        <taxon>Pseudomonadati</taxon>
        <taxon>Bacteroidota</taxon>
        <taxon>Flavobacteriia</taxon>
        <taxon>Flavobacteriales</taxon>
        <taxon>Flavobacteriaceae</taxon>
        <taxon>Flaviramulus</taxon>
    </lineage>
</organism>
<evidence type="ECO:0000313" key="2">
    <source>
        <dbReference type="Proteomes" id="UP001500433"/>
    </source>
</evidence>
<dbReference type="RefSeq" id="WP_345272762.1">
    <property type="nucleotide sequence ID" value="NZ_BAABJH010000001.1"/>
</dbReference>
<evidence type="ECO:0000313" key="1">
    <source>
        <dbReference type="EMBL" id="GAA4886900.1"/>
    </source>
</evidence>
<comment type="caution">
    <text evidence="1">The sequence shown here is derived from an EMBL/GenBank/DDBJ whole genome shotgun (WGS) entry which is preliminary data.</text>
</comment>
<dbReference type="InterPro" id="IPR012349">
    <property type="entry name" value="Split_barrel_FMN-bd"/>
</dbReference>
<accession>A0ABP9ETZ4</accession>
<sequence>MYHEGERKIQELTEEVNIADANGRVINNSIVLGAIKFIENQSMVIISSVDSQQNVWISIVTGNNGFIEVEEHNKLSIDLNRVTSSKLDILFKNLIENNSVGTLFIELASRRRYRINGDISITDDKIRLTVVEAYPNCPKYIQQRKIVSPTATETLGSKQKMGSILSEQLKDWISSSDTLFVGSQSSHGLMDASHRGGNPGFVQIPDEHIIKIPDYSGNSLYNTLGNFVQNANAGLLFIDFVENKTLQLTGKASILFDQNSEKDMELTGGTGRYWIFKISSWIITHNHNNTNWEFNSFSPFNP</sequence>
<dbReference type="PANTHER" id="PTHR42815">
    <property type="entry name" value="FAD-BINDING, PUTATIVE (AFU_ORTHOLOGUE AFUA_6G07600)-RELATED"/>
    <property type="match status" value="1"/>
</dbReference>
<protein>
    <submittedName>
        <fullName evidence="1">Pyridoxamine 5'-phosphate oxidase family protein</fullName>
    </submittedName>
</protein>
<proteinExistence type="predicted"/>
<keyword evidence="2" id="KW-1185">Reference proteome</keyword>
<dbReference type="PANTHER" id="PTHR42815:SF2">
    <property type="entry name" value="FAD-BINDING, PUTATIVE (AFU_ORTHOLOGUE AFUA_6G07600)-RELATED"/>
    <property type="match status" value="1"/>
</dbReference>
<name>A0ABP9ETZ4_9FLAO</name>
<gene>
    <name evidence="1" type="ORF">GCM10023311_08110</name>
</gene>
<reference evidence="2" key="1">
    <citation type="journal article" date="2019" name="Int. J. Syst. Evol. Microbiol.">
        <title>The Global Catalogue of Microorganisms (GCM) 10K type strain sequencing project: providing services to taxonomists for standard genome sequencing and annotation.</title>
        <authorList>
            <consortium name="The Broad Institute Genomics Platform"/>
            <consortium name="The Broad Institute Genome Sequencing Center for Infectious Disease"/>
            <person name="Wu L."/>
            <person name="Ma J."/>
        </authorList>
    </citation>
    <scope>NUCLEOTIDE SEQUENCE [LARGE SCALE GENOMIC DNA]</scope>
    <source>
        <strain evidence="2">JCM 18274</strain>
    </source>
</reference>
<dbReference type="Proteomes" id="UP001500433">
    <property type="component" value="Unassembled WGS sequence"/>
</dbReference>
<dbReference type="EMBL" id="BAABJH010000001">
    <property type="protein sequence ID" value="GAA4886900.1"/>
    <property type="molecule type" value="Genomic_DNA"/>
</dbReference>